<keyword evidence="3" id="KW-1185">Reference proteome</keyword>
<keyword evidence="1" id="KW-0732">Signal</keyword>
<protein>
    <submittedName>
        <fullName evidence="2">Uncharacterized protein</fullName>
    </submittedName>
</protein>
<dbReference type="Gene3D" id="2.60.20.10">
    <property type="entry name" value="Crystallins"/>
    <property type="match status" value="1"/>
</dbReference>
<dbReference type="SUPFAM" id="SSF49695">
    <property type="entry name" value="gamma-Crystallin-like"/>
    <property type="match status" value="1"/>
</dbReference>
<proteinExistence type="predicted"/>
<evidence type="ECO:0000256" key="1">
    <source>
        <dbReference type="SAM" id="SignalP"/>
    </source>
</evidence>
<accession>A0AAV2Q5R6</accession>
<feature type="signal peptide" evidence="1">
    <location>
        <begin position="1"/>
        <end position="17"/>
    </location>
</feature>
<reference evidence="2 3" key="1">
    <citation type="submission" date="2024-05" db="EMBL/GenBank/DDBJ databases">
        <authorList>
            <person name="Wallberg A."/>
        </authorList>
    </citation>
    <scope>NUCLEOTIDE SEQUENCE [LARGE SCALE GENOMIC DNA]</scope>
</reference>
<evidence type="ECO:0000313" key="2">
    <source>
        <dbReference type="EMBL" id="CAL4072720.1"/>
    </source>
</evidence>
<dbReference type="EMBL" id="CAXKWB010004205">
    <property type="protein sequence ID" value="CAL4072720.1"/>
    <property type="molecule type" value="Genomic_DNA"/>
</dbReference>
<dbReference type="AlphaFoldDB" id="A0AAV2Q5R6"/>
<name>A0AAV2Q5R6_MEGNR</name>
<organism evidence="2 3">
    <name type="scientific">Meganyctiphanes norvegica</name>
    <name type="common">Northern krill</name>
    <name type="synonym">Thysanopoda norvegica</name>
    <dbReference type="NCBI Taxonomy" id="48144"/>
    <lineage>
        <taxon>Eukaryota</taxon>
        <taxon>Metazoa</taxon>
        <taxon>Ecdysozoa</taxon>
        <taxon>Arthropoda</taxon>
        <taxon>Crustacea</taxon>
        <taxon>Multicrustacea</taxon>
        <taxon>Malacostraca</taxon>
        <taxon>Eumalacostraca</taxon>
        <taxon>Eucarida</taxon>
        <taxon>Euphausiacea</taxon>
        <taxon>Euphausiidae</taxon>
        <taxon>Meganyctiphanes</taxon>
    </lineage>
</organism>
<gene>
    <name evidence="2" type="ORF">MNOR_LOCUS8904</name>
</gene>
<comment type="caution">
    <text evidence="2">The sequence shown here is derived from an EMBL/GenBank/DDBJ whole genome shotgun (WGS) entry which is preliminary data.</text>
</comment>
<evidence type="ECO:0000313" key="3">
    <source>
        <dbReference type="Proteomes" id="UP001497623"/>
    </source>
</evidence>
<dbReference type="InterPro" id="IPR011024">
    <property type="entry name" value="G_crystallin-like"/>
</dbReference>
<sequence>MKLHAAILLTVATLAYGLQSTTTVFDMPGQSGDSRTFTTFVADLRAENFDGVIKSADNTGMWMYYDEINYSSDYGMNVVWGLNNDAEFDNTHAFSSIRYAGSSEDLYTSSFMVYEGDWFGGAEYYGETSIPSLSGLKVSSLVVIGDYAWTFYDYENWEGHCFCVYPDTSNEFPMEWSSSWR</sequence>
<dbReference type="Proteomes" id="UP001497623">
    <property type="component" value="Unassembled WGS sequence"/>
</dbReference>
<feature type="chain" id="PRO_5043886874" evidence="1">
    <location>
        <begin position="18"/>
        <end position="181"/>
    </location>
</feature>